<dbReference type="PROSITE" id="PS50126">
    <property type="entry name" value="S1"/>
    <property type="match status" value="1"/>
</dbReference>
<accession>A0AAE0HHZ0</accession>
<dbReference type="SMART" id="SM00316">
    <property type="entry name" value="S1"/>
    <property type="match status" value="1"/>
</dbReference>
<dbReference type="GO" id="GO:0005730">
    <property type="term" value="C:nucleolus"/>
    <property type="evidence" value="ECO:0007669"/>
    <property type="project" value="UniProtKB-SubCell"/>
</dbReference>
<protein>
    <recommendedName>
        <fullName evidence="5">S1 motif domain-containing protein</fullName>
    </recommendedName>
</protein>
<feature type="region of interest" description="Disordered" evidence="4">
    <location>
        <begin position="46"/>
        <end position="82"/>
    </location>
</feature>
<feature type="compositionally biased region" description="Low complexity" evidence="4">
    <location>
        <begin position="47"/>
        <end position="59"/>
    </location>
</feature>
<reference evidence="6" key="2">
    <citation type="submission" date="2023-06" db="EMBL/GenBank/DDBJ databases">
        <authorList>
            <consortium name="Lawrence Berkeley National Laboratory"/>
            <person name="Haridas S."/>
            <person name="Hensen N."/>
            <person name="Bonometti L."/>
            <person name="Westerberg I."/>
            <person name="Brannstrom I.O."/>
            <person name="Guillou S."/>
            <person name="Cros-Aarteil S."/>
            <person name="Calhoun S."/>
            <person name="Kuo A."/>
            <person name="Mondo S."/>
            <person name="Pangilinan J."/>
            <person name="Riley R."/>
            <person name="Labutti K."/>
            <person name="Andreopoulos B."/>
            <person name="Lipzen A."/>
            <person name="Chen C."/>
            <person name="Yanf M."/>
            <person name="Daum C."/>
            <person name="Ng V."/>
            <person name="Clum A."/>
            <person name="Steindorff A."/>
            <person name="Ohm R."/>
            <person name="Martin F."/>
            <person name="Silar P."/>
            <person name="Natvig D."/>
            <person name="Lalanne C."/>
            <person name="Gautier V."/>
            <person name="Ament-Velasquez S.L."/>
            <person name="Kruys A."/>
            <person name="Hutchinson M.I."/>
            <person name="Powell A.J."/>
            <person name="Barry K."/>
            <person name="Miller A.N."/>
            <person name="Grigoriev I.V."/>
            <person name="Debuchy R."/>
            <person name="Gladieux P."/>
            <person name="Thoren M.H."/>
            <person name="Johannesson H."/>
        </authorList>
    </citation>
    <scope>NUCLEOTIDE SEQUENCE</scope>
    <source>
        <strain evidence="6">CBS 168.71</strain>
    </source>
</reference>
<comment type="subcellular location">
    <subcellularLocation>
        <location evidence="1">Nucleus</location>
        <location evidence="1">Nucleolus</location>
    </subcellularLocation>
</comment>
<dbReference type="InterPro" id="IPR003029">
    <property type="entry name" value="S1_domain"/>
</dbReference>
<evidence type="ECO:0000259" key="5">
    <source>
        <dbReference type="PROSITE" id="PS50126"/>
    </source>
</evidence>
<dbReference type="PANTHER" id="PTHR12686">
    <property type="entry name" value="3'-5' EXORIBONUCLEASE CSL4-RELATED"/>
    <property type="match status" value="1"/>
</dbReference>
<dbReference type="GO" id="GO:0003723">
    <property type="term" value="F:RNA binding"/>
    <property type="evidence" value="ECO:0007669"/>
    <property type="project" value="InterPro"/>
</dbReference>
<dbReference type="GO" id="GO:0006396">
    <property type="term" value="P:RNA processing"/>
    <property type="evidence" value="ECO:0007669"/>
    <property type="project" value="InterPro"/>
</dbReference>
<keyword evidence="2" id="KW-0963">Cytoplasm</keyword>
<evidence type="ECO:0000313" key="7">
    <source>
        <dbReference type="Proteomes" id="UP001278766"/>
    </source>
</evidence>
<gene>
    <name evidence="6" type="ORF">B0H64DRAFT_112966</name>
</gene>
<dbReference type="GO" id="GO:0000176">
    <property type="term" value="C:nuclear exosome (RNase complex)"/>
    <property type="evidence" value="ECO:0007669"/>
    <property type="project" value="TreeGrafter"/>
</dbReference>
<evidence type="ECO:0000313" key="6">
    <source>
        <dbReference type="EMBL" id="KAK3296889.1"/>
    </source>
</evidence>
<dbReference type="SUPFAM" id="SSF50249">
    <property type="entry name" value="Nucleic acid-binding proteins"/>
    <property type="match status" value="1"/>
</dbReference>
<dbReference type="AlphaFoldDB" id="A0AAE0HHZ0"/>
<dbReference type="Gene3D" id="2.40.50.140">
    <property type="entry name" value="Nucleic acid-binding proteins"/>
    <property type="match status" value="1"/>
</dbReference>
<feature type="region of interest" description="Disordered" evidence="4">
    <location>
        <begin position="1"/>
        <end position="30"/>
    </location>
</feature>
<dbReference type="EMBL" id="JAUEPN010000003">
    <property type="protein sequence ID" value="KAK3296889.1"/>
    <property type="molecule type" value="Genomic_DNA"/>
</dbReference>
<evidence type="ECO:0000256" key="4">
    <source>
        <dbReference type="SAM" id="MobiDB-lite"/>
    </source>
</evidence>
<dbReference type="InterPro" id="IPR012340">
    <property type="entry name" value="NA-bd_OB-fold"/>
</dbReference>
<dbReference type="CDD" id="cd05791">
    <property type="entry name" value="S1_CSL4"/>
    <property type="match status" value="1"/>
</dbReference>
<dbReference type="Pfam" id="PF14382">
    <property type="entry name" value="ECR1_N"/>
    <property type="match status" value="1"/>
</dbReference>
<dbReference type="Proteomes" id="UP001278766">
    <property type="component" value="Unassembled WGS sequence"/>
</dbReference>
<keyword evidence="3" id="KW-0271">Exosome</keyword>
<dbReference type="FunFam" id="2.40.50.140:FF:000198">
    <property type="entry name" value="Exosome complex component CSL4"/>
    <property type="match status" value="1"/>
</dbReference>
<proteinExistence type="predicted"/>
<keyword evidence="7" id="KW-1185">Reference proteome</keyword>
<dbReference type="RefSeq" id="XP_062660403.1">
    <property type="nucleotide sequence ID" value="XM_062797815.1"/>
</dbReference>
<organism evidence="6 7">
    <name type="scientific">Chaetomium fimeti</name>
    <dbReference type="NCBI Taxonomy" id="1854472"/>
    <lineage>
        <taxon>Eukaryota</taxon>
        <taxon>Fungi</taxon>
        <taxon>Dikarya</taxon>
        <taxon>Ascomycota</taxon>
        <taxon>Pezizomycotina</taxon>
        <taxon>Sordariomycetes</taxon>
        <taxon>Sordariomycetidae</taxon>
        <taxon>Sordariales</taxon>
        <taxon>Chaetomiaceae</taxon>
        <taxon>Chaetomium</taxon>
    </lineage>
</organism>
<evidence type="ECO:0000256" key="1">
    <source>
        <dbReference type="ARBA" id="ARBA00004604"/>
    </source>
</evidence>
<evidence type="ECO:0000256" key="3">
    <source>
        <dbReference type="ARBA" id="ARBA00022835"/>
    </source>
</evidence>
<dbReference type="InterPro" id="IPR039771">
    <property type="entry name" value="Csl4"/>
</dbReference>
<dbReference type="PANTHER" id="PTHR12686:SF8">
    <property type="entry name" value="EXOSOME COMPLEX COMPONENT CSL4"/>
    <property type="match status" value="1"/>
</dbReference>
<dbReference type="SUPFAM" id="SSF110324">
    <property type="entry name" value="Ribosomal L27 protein-like"/>
    <property type="match status" value="1"/>
</dbReference>
<dbReference type="Gene3D" id="2.40.50.100">
    <property type="match status" value="1"/>
</dbReference>
<dbReference type="GO" id="GO:0005737">
    <property type="term" value="C:cytoplasm"/>
    <property type="evidence" value="ECO:0007669"/>
    <property type="project" value="TreeGrafter"/>
</dbReference>
<comment type="caution">
    <text evidence="6">The sequence shown here is derived from an EMBL/GenBank/DDBJ whole genome shotgun (WGS) entry which is preliminary data.</text>
</comment>
<sequence length="250" mass="26672">MTTTAPPTLAIPGQLLGPASRYQPGPGTHLHDANLYASLLGHVHVAQPQQSQQQQQQQQRRAPGPAKRLTKITPAPAPTPPAELPTISVSVAAAGGGAGAGAVVVGDGGPVAGERKQKKKREVLPEVGNVVLCRVVRITPRQAVVAILVCGDSVLEAEWQGLIRVQDVRATEKDRVRIYESFRPGDVVRAEVISLGDQANYYLSTTRNELGVVLAVSEAGNTMQPVSWKEFRDPETGAMELRKVAQPQPQ</sequence>
<dbReference type="Pfam" id="PF10447">
    <property type="entry name" value="EXOSC1"/>
    <property type="match status" value="2"/>
</dbReference>
<feature type="domain" description="S1 motif" evidence="5">
    <location>
        <begin position="128"/>
        <end position="208"/>
    </location>
</feature>
<dbReference type="GeneID" id="87834763"/>
<evidence type="ECO:0000256" key="2">
    <source>
        <dbReference type="ARBA" id="ARBA00022490"/>
    </source>
</evidence>
<dbReference type="InterPro" id="IPR025721">
    <property type="entry name" value="Exosome_cplx_N_dom"/>
</dbReference>
<reference evidence="6" key="1">
    <citation type="journal article" date="2023" name="Mol. Phylogenet. Evol.">
        <title>Genome-scale phylogeny and comparative genomics of the fungal order Sordariales.</title>
        <authorList>
            <person name="Hensen N."/>
            <person name="Bonometti L."/>
            <person name="Westerberg I."/>
            <person name="Brannstrom I.O."/>
            <person name="Guillou S."/>
            <person name="Cros-Aarteil S."/>
            <person name="Calhoun S."/>
            <person name="Haridas S."/>
            <person name="Kuo A."/>
            <person name="Mondo S."/>
            <person name="Pangilinan J."/>
            <person name="Riley R."/>
            <person name="LaButti K."/>
            <person name="Andreopoulos B."/>
            <person name="Lipzen A."/>
            <person name="Chen C."/>
            <person name="Yan M."/>
            <person name="Daum C."/>
            <person name="Ng V."/>
            <person name="Clum A."/>
            <person name="Steindorff A."/>
            <person name="Ohm R.A."/>
            <person name="Martin F."/>
            <person name="Silar P."/>
            <person name="Natvig D.O."/>
            <person name="Lalanne C."/>
            <person name="Gautier V."/>
            <person name="Ament-Velasquez S.L."/>
            <person name="Kruys A."/>
            <person name="Hutchinson M.I."/>
            <person name="Powell A.J."/>
            <person name="Barry K."/>
            <person name="Miller A.N."/>
            <person name="Grigoriev I.V."/>
            <person name="Debuchy R."/>
            <person name="Gladieux P."/>
            <person name="Hiltunen Thoren M."/>
            <person name="Johannesson H."/>
        </authorList>
    </citation>
    <scope>NUCLEOTIDE SEQUENCE</scope>
    <source>
        <strain evidence="6">CBS 168.71</strain>
    </source>
</reference>
<dbReference type="InterPro" id="IPR019495">
    <property type="entry name" value="EXOSC1_C"/>
</dbReference>
<name>A0AAE0HHZ0_9PEZI</name>